<accession>A0A6C0EAN4</accession>
<dbReference type="AlphaFoldDB" id="A0A6C0EAN4"/>
<name>A0A6C0EAN4_9ZZZZ</name>
<sequence length="60" mass="6953">MADNFASAHPDIVQAIIPYLDDPQFIEFVKKYCDTNQANIQVKETNQFDFSLFLSLFGRH</sequence>
<proteinExistence type="predicted"/>
<protein>
    <submittedName>
        <fullName evidence="1">Uncharacterized protein</fullName>
    </submittedName>
</protein>
<evidence type="ECO:0000313" key="1">
    <source>
        <dbReference type="EMBL" id="QHT26247.1"/>
    </source>
</evidence>
<organism evidence="1">
    <name type="scientific">viral metagenome</name>
    <dbReference type="NCBI Taxonomy" id="1070528"/>
    <lineage>
        <taxon>unclassified sequences</taxon>
        <taxon>metagenomes</taxon>
        <taxon>organismal metagenomes</taxon>
    </lineage>
</organism>
<reference evidence="1" key="1">
    <citation type="journal article" date="2020" name="Nature">
        <title>Giant virus diversity and host interactions through global metagenomics.</title>
        <authorList>
            <person name="Schulz F."/>
            <person name="Roux S."/>
            <person name="Paez-Espino D."/>
            <person name="Jungbluth S."/>
            <person name="Walsh D.A."/>
            <person name="Denef V.J."/>
            <person name="McMahon K.D."/>
            <person name="Konstantinidis K.T."/>
            <person name="Eloe-Fadrosh E.A."/>
            <person name="Kyrpides N.C."/>
            <person name="Woyke T."/>
        </authorList>
    </citation>
    <scope>NUCLEOTIDE SEQUENCE</scope>
    <source>
        <strain evidence="1">GVMAG-M-3300023179-27</strain>
    </source>
</reference>
<dbReference type="EMBL" id="MN739782">
    <property type="protein sequence ID" value="QHT26247.1"/>
    <property type="molecule type" value="Genomic_DNA"/>
</dbReference>